<comment type="caution">
    <text evidence="3">The sequence shown here is derived from an EMBL/GenBank/DDBJ whole genome shotgun (WGS) entry which is preliminary data.</text>
</comment>
<feature type="compositionally biased region" description="Basic and acidic residues" evidence="1">
    <location>
        <begin position="1"/>
        <end position="10"/>
    </location>
</feature>
<keyword evidence="4" id="KW-1185">Reference proteome</keyword>
<protein>
    <submittedName>
        <fullName evidence="3">Uncharacterized protein</fullName>
    </submittedName>
</protein>
<gene>
    <name evidence="2" type="ORF">KIPB_001855</name>
    <name evidence="3" type="ORF">KIPB_001868</name>
</gene>
<accession>A0A9K3CPK5</accession>
<feature type="compositionally biased region" description="Low complexity" evidence="1">
    <location>
        <begin position="105"/>
        <end position="114"/>
    </location>
</feature>
<dbReference type="AlphaFoldDB" id="A0A9K3CPK5"/>
<evidence type="ECO:0000313" key="3">
    <source>
        <dbReference type="EMBL" id="GIQ80979.1"/>
    </source>
</evidence>
<organism evidence="3 4">
    <name type="scientific">Kipferlia bialata</name>
    <dbReference type="NCBI Taxonomy" id="797122"/>
    <lineage>
        <taxon>Eukaryota</taxon>
        <taxon>Metamonada</taxon>
        <taxon>Carpediemonas-like organisms</taxon>
        <taxon>Kipferlia</taxon>
    </lineage>
</organism>
<feature type="compositionally biased region" description="Polar residues" evidence="1">
    <location>
        <begin position="11"/>
        <end position="20"/>
    </location>
</feature>
<feature type="region of interest" description="Disordered" evidence="1">
    <location>
        <begin position="1"/>
        <end position="122"/>
    </location>
</feature>
<proteinExistence type="predicted"/>
<dbReference type="EMBL" id="BDIP01000282">
    <property type="protein sequence ID" value="GIQ80979.1"/>
    <property type="molecule type" value="Genomic_DNA"/>
</dbReference>
<evidence type="ECO:0000313" key="4">
    <source>
        <dbReference type="Proteomes" id="UP000265618"/>
    </source>
</evidence>
<name>A0A9K3CPK5_9EUKA</name>
<sequence>MKTKKKEEVKQTSTVTQGANSMLIIEEDFNDEPQERDFNALSFGGASEELENATRARTNPEEEKARRQEAAEQAKTISDEDLAEVFKARSGRSGRSKKGGDKPTSKGTSGSSKKGYGKGRRQ</sequence>
<feature type="compositionally biased region" description="Basic and acidic residues" evidence="1">
    <location>
        <begin position="52"/>
        <end position="72"/>
    </location>
</feature>
<reference evidence="3 4" key="2">
    <citation type="journal article" date="2018" name="PLoS ONE">
        <title>The draft genome of Kipferlia bialata reveals reductive genome evolution in fornicate parasites.</title>
        <authorList>
            <person name="Tanifuji G."/>
            <person name="Takabayashi S."/>
            <person name="Kume K."/>
            <person name="Takagi M."/>
            <person name="Nakayama T."/>
            <person name="Kamikawa R."/>
            <person name="Inagaki Y."/>
            <person name="Hashimoto T."/>
        </authorList>
    </citation>
    <scope>NUCLEOTIDE SEQUENCE [LARGE SCALE GENOMIC DNA]</scope>
    <source>
        <strain evidence="3">NY0173</strain>
    </source>
</reference>
<evidence type="ECO:0000313" key="2">
    <source>
        <dbReference type="EMBL" id="GIQ80969.1"/>
    </source>
</evidence>
<reference evidence="3" key="1">
    <citation type="submission" date="2016-10" db="EMBL/GenBank/DDBJ databases">
        <authorList>
            <person name="Tanifuji G."/>
            <person name="Kume K."/>
            <person name="Nakayama T."/>
            <person name="Takabayashi S."/>
            <person name="Hashimoto T."/>
        </authorList>
    </citation>
    <scope>NUCLEOTIDE SEQUENCE</scope>
    <source>
        <strain evidence="3">NY0173</strain>
    </source>
</reference>
<dbReference type="EMBL" id="BDIP01000281">
    <property type="protein sequence ID" value="GIQ80969.1"/>
    <property type="molecule type" value="Genomic_DNA"/>
</dbReference>
<dbReference type="Proteomes" id="UP000265618">
    <property type="component" value="Unassembled WGS sequence"/>
</dbReference>
<evidence type="ECO:0000256" key="1">
    <source>
        <dbReference type="SAM" id="MobiDB-lite"/>
    </source>
</evidence>